<comment type="caution">
    <text evidence="2">The sequence shown here is derived from an EMBL/GenBank/DDBJ whole genome shotgun (WGS) entry which is preliminary data.</text>
</comment>
<reference evidence="2 3" key="1">
    <citation type="submission" date="2017-07" db="EMBL/GenBank/DDBJ databases">
        <title>Draft Genome Sequences of Select Purple Nonsulfur Bacteria.</title>
        <authorList>
            <person name="Lasarre B."/>
            <person name="Mckinlay J.B."/>
        </authorList>
    </citation>
    <scope>NUCLEOTIDE SEQUENCE [LARGE SCALE GENOMIC DNA]</scope>
    <source>
        <strain evidence="2 3">DSM 5909</strain>
    </source>
</reference>
<dbReference type="EMBL" id="NPEX01000042">
    <property type="protein sequence ID" value="RAI44532.1"/>
    <property type="molecule type" value="Genomic_DNA"/>
</dbReference>
<dbReference type="Proteomes" id="UP000249130">
    <property type="component" value="Unassembled WGS sequence"/>
</dbReference>
<accession>A0A327L4T5</accession>
<evidence type="ECO:0000256" key="1">
    <source>
        <dbReference type="SAM" id="Phobius"/>
    </source>
</evidence>
<keyword evidence="1" id="KW-1133">Transmembrane helix</keyword>
<organism evidence="2 3">
    <name type="scientific">Rhodoplanes roseus</name>
    <dbReference type="NCBI Taxonomy" id="29409"/>
    <lineage>
        <taxon>Bacteria</taxon>
        <taxon>Pseudomonadati</taxon>
        <taxon>Pseudomonadota</taxon>
        <taxon>Alphaproteobacteria</taxon>
        <taxon>Hyphomicrobiales</taxon>
        <taxon>Nitrobacteraceae</taxon>
        <taxon>Rhodoplanes</taxon>
    </lineage>
</organism>
<keyword evidence="1" id="KW-0472">Membrane</keyword>
<dbReference type="RefSeq" id="WP_111418667.1">
    <property type="nucleotide sequence ID" value="NZ_NPEX01000042.1"/>
</dbReference>
<sequence length="68" mass="7170">MSGTGVPPAALPVIPLREIAPWAVFASLLALLAVWFVGAEQGAVAMIDGNAIHEFVHDARHLLGFPCH</sequence>
<evidence type="ECO:0000313" key="2">
    <source>
        <dbReference type="EMBL" id="RAI44532.1"/>
    </source>
</evidence>
<feature type="transmembrane region" description="Helical" evidence="1">
    <location>
        <begin position="20"/>
        <end position="38"/>
    </location>
</feature>
<proteinExistence type="predicted"/>
<dbReference type="AlphaFoldDB" id="A0A327L4T5"/>
<gene>
    <name evidence="2" type="ORF">CH341_08655</name>
</gene>
<dbReference type="OrthoDB" id="122519at2"/>
<name>A0A327L4T5_9BRAD</name>
<dbReference type="InterPro" id="IPR012667">
    <property type="entry name" value="CbtB_put"/>
</dbReference>
<keyword evidence="1" id="KW-0812">Transmembrane</keyword>
<dbReference type="Pfam" id="PF09489">
    <property type="entry name" value="CbtB"/>
    <property type="match status" value="1"/>
</dbReference>
<keyword evidence="3" id="KW-1185">Reference proteome</keyword>
<protein>
    <submittedName>
        <fullName evidence="2">Cobalt ABC transporter</fullName>
    </submittedName>
</protein>
<evidence type="ECO:0000313" key="3">
    <source>
        <dbReference type="Proteomes" id="UP000249130"/>
    </source>
</evidence>